<reference evidence="3 4" key="1">
    <citation type="journal article" date="2020" name="Genomics">
        <title>Complete, high-quality genomes from long-read metagenomic sequencing of two wolf lichen thalli reveals enigmatic genome architecture.</title>
        <authorList>
            <person name="McKenzie S.K."/>
            <person name="Walston R.F."/>
            <person name="Allen J.L."/>
        </authorList>
    </citation>
    <scope>NUCLEOTIDE SEQUENCE [LARGE SCALE GENOMIC DNA]</scope>
    <source>
        <strain evidence="3">WasteWater1</strain>
    </source>
</reference>
<comment type="caution">
    <text evidence="3">The sequence shown here is derived from an EMBL/GenBank/DDBJ whole genome shotgun (WGS) entry which is preliminary data.</text>
</comment>
<organism evidence="3 4">
    <name type="scientific">Letharia lupina</name>
    <dbReference type="NCBI Taxonomy" id="560253"/>
    <lineage>
        <taxon>Eukaryota</taxon>
        <taxon>Fungi</taxon>
        <taxon>Dikarya</taxon>
        <taxon>Ascomycota</taxon>
        <taxon>Pezizomycotina</taxon>
        <taxon>Lecanoromycetes</taxon>
        <taxon>OSLEUM clade</taxon>
        <taxon>Lecanoromycetidae</taxon>
        <taxon>Lecanorales</taxon>
        <taxon>Lecanorineae</taxon>
        <taxon>Parmeliaceae</taxon>
        <taxon>Letharia</taxon>
    </lineage>
</organism>
<evidence type="ECO:0000313" key="3">
    <source>
        <dbReference type="EMBL" id="KAF6226957.1"/>
    </source>
</evidence>
<gene>
    <name evidence="3" type="ORF">HO133_008398</name>
</gene>
<protein>
    <submittedName>
        <fullName evidence="3">Uncharacterized protein</fullName>
    </submittedName>
</protein>
<evidence type="ECO:0000256" key="1">
    <source>
        <dbReference type="SAM" id="MobiDB-lite"/>
    </source>
</evidence>
<dbReference type="RefSeq" id="XP_037155265.1">
    <property type="nucleotide sequence ID" value="XM_037299264.1"/>
</dbReference>
<evidence type="ECO:0000256" key="2">
    <source>
        <dbReference type="SAM" id="SignalP"/>
    </source>
</evidence>
<dbReference type="GeneID" id="59336794"/>
<feature type="chain" id="PRO_5034981521" evidence="2">
    <location>
        <begin position="28"/>
        <end position="250"/>
    </location>
</feature>
<dbReference type="AlphaFoldDB" id="A0A8H6FFU2"/>
<dbReference type="Proteomes" id="UP000593566">
    <property type="component" value="Unassembled WGS sequence"/>
</dbReference>
<sequence>MAFPSISNLPLWFKTLCLLSIARQSECSPVSIVGYNSLVNVIDTASMVNTNVTSSADKSATFTFSSTKLGAPIPNCATLPGYAEWFQPSEKFDNGDCPKALELFFTDYTLDHDGTKYEFLASGVTPVHGIATQRVPLKVAFGTCYVVIAMRNMFVEGELPGETPSKSAGSDISSFAELYQNALEIYAECSQPEVNQPGWYPAGDLNSIAVFIWQAVSEINERVQIPPPTSSDLTPTSGYGSIGDLFGDTA</sequence>
<feature type="region of interest" description="Disordered" evidence="1">
    <location>
        <begin position="224"/>
        <end position="243"/>
    </location>
</feature>
<proteinExistence type="predicted"/>
<feature type="signal peptide" evidence="2">
    <location>
        <begin position="1"/>
        <end position="27"/>
    </location>
</feature>
<name>A0A8H6FFU2_9LECA</name>
<accession>A0A8H6FFU2</accession>
<dbReference type="EMBL" id="JACCJB010000005">
    <property type="protein sequence ID" value="KAF6226957.1"/>
    <property type="molecule type" value="Genomic_DNA"/>
</dbReference>
<evidence type="ECO:0000313" key="4">
    <source>
        <dbReference type="Proteomes" id="UP000593566"/>
    </source>
</evidence>
<keyword evidence="2" id="KW-0732">Signal</keyword>
<keyword evidence="4" id="KW-1185">Reference proteome</keyword>